<evidence type="ECO:0000313" key="1">
    <source>
        <dbReference type="EMBL" id="KAB1077187.1"/>
    </source>
</evidence>
<reference evidence="1 2" key="1">
    <citation type="submission" date="2019-09" db="EMBL/GenBank/DDBJ databases">
        <title>YIM 48816 draft genome.</title>
        <authorList>
            <person name="Jiang L."/>
        </authorList>
    </citation>
    <scope>NUCLEOTIDE SEQUENCE [LARGE SCALE GENOMIC DNA]</scope>
    <source>
        <strain evidence="1 2">YIM 48816</strain>
    </source>
</reference>
<name>A0A6L3T292_9HYPH</name>
<gene>
    <name evidence="1" type="ORF">F6X53_20135</name>
</gene>
<comment type="caution">
    <text evidence="1">The sequence shown here is derived from an EMBL/GenBank/DDBJ whole genome shotgun (WGS) entry which is preliminary data.</text>
</comment>
<dbReference type="OrthoDB" id="7997507at2"/>
<proteinExistence type="predicted"/>
<dbReference type="AlphaFoldDB" id="A0A6L3T292"/>
<dbReference type="EMBL" id="VZZK01000023">
    <property type="protein sequence ID" value="KAB1077187.1"/>
    <property type="molecule type" value="Genomic_DNA"/>
</dbReference>
<dbReference type="RefSeq" id="WP_151001974.1">
    <property type="nucleotide sequence ID" value="NZ_BPQY01000351.1"/>
</dbReference>
<accession>A0A6L3T292</accession>
<evidence type="ECO:0000313" key="2">
    <source>
        <dbReference type="Proteomes" id="UP000474159"/>
    </source>
</evidence>
<keyword evidence="2" id="KW-1185">Reference proteome</keyword>
<sequence>MRSAPYTIVISGKRYECRVTGHTESEAADTAERILHQLRQEARVWPTQVNIDCADFEAGKRLAAYFAAITVESNLD</sequence>
<dbReference type="Proteomes" id="UP000474159">
    <property type="component" value="Unassembled WGS sequence"/>
</dbReference>
<organism evidence="1 2">
    <name type="scientific">Methylobacterium soli</name>
    <dbReference type="NCBI Taxonomy" id="553447"/>
    <lineage>
        <taxon>Bacteria</taxon>
        <taxon>Pseudomonadati</taxon>
        <taxon>Pseudomonadota</taxon>
        <taxon>Alphaproteobacteria</taxon>
        <taxon>Hyphomicrobiales</taxon>
        <taxon>Methylobacteriaceae</taxon>
        <taxon>Methylobacterium</taxon>
    </lineage>
</organism>
<protein>
    <submittedName>
        <fullName evidence="1">Uncharacterized protein</fullName>
    </submittedName>
</protein>